<dbReference type="InterPro" id="IPR015424">
    <property type="entry name" value="PyrdxlP-dep_Trfase"/>
</dbReference>
<dbReference type="InterPro" id="IPR054542">
    <property type="entry name" value="Cys_met_metab_PP"/>
</dbReference>
<dbReference type="GO" id="GO:0047804">
    <property type="term" value="F:cysteine-S-conjugate beta-lyase activity"/>
    <property type="evidence" value="ECO:0007669"/>
    <property type="project" value="UniProtKB-EC"/>
</dbReference>
<gene>
    <name evidence="10" type="primary">metC</name>
    <name evidence="10" type="ORF">TGUWTKB_3200</name>
</gene>
<sequence>MTTNKMNTTLVTAGRKKRYTQGGVNTIIQRASSLIFETIEHKKYATAHRHQKELFYGRRGTLTHFSLQEAMSEIENGAGCSLYPCGVAAISTSILAFVQSGDHVLISGSVYEATRFFCEQVLNRFNVNVTFFDHSMGVDVVSLLQQNTKVIFFESPGSLTMEVQDIPNIIKKIRDKNKEIVVITDNTWSAGIFFNALEKDVDISVQSGTKYLAGHSDIMMGTSVANKRCWDQLREYSYLLGQTIDSDTAYIISRGLRTLGARLNQHQESALIIAKWLQDRPEVECVNHPALKGSPGHNFWKRDFTGSSGLFSFFLKTVLTEEQLSNYLNSFKLFKMAYSWGGYESLIIPNQPNDLKKIRPKETVYFDGTLIRLHIGLEHVQDLINDLSAGFDRLKI</sequence>
<dbReference type="RefSeq" id="WP_041062902.1">
    <property type="nucleotide sequence ID" value="NZ_AP014521.1"/>
</dbReference>
<evidence type="ECO:0000313" key="10">
    <source>
        <dbReference type="EMBL" id="BAP58560.1"/>
    </source>
</evidence>
<protein>
    <submittedName>
        <fullName evidence="10">Cystathionine beta-lyase</fullName>
    </submittedName>
</protein>
<dbReference type="InterPro" id="IPR000277">
    <property type="entry name" value="Cys/Met-Metab_PyrdxlP-dep_enz"/>
</dbReference>
<evidence type="ECO:0000256" key="4">
    <source>
        <dbReference type="ARBA" id="ARBA00023239"/>
    </source>
</evidence>
<organism evidence="10 11">
    <name type="scientific">Candidatus Tachikawaea gelatinosa</name>
    <dbReference type="NCBI Taxonomy" id="1410383"/>
    <lineage>
        <taxon>Bacteria</taxon>
        <taxon>Pseudomonadati</taxon>
        <taxon>Pseudomonadota</taxon>
        <taxon>Gammaproteobacteria</taxon>
        <taxon>Enterobacterales</taxon>
        <taxon>Enterobacteriaceae</taxon>
        <taxon>Candidatus Tachikawaea</taxon>
    </lineage>
</organism>
<dbReference type="SUPFAM" id="SSF53383">
    <property type="entry name" value="PLP-dependent transferases"/>
    <property type="match status" value="1"/>
</dbReference>
<evidence type="ECO:0000256" key="8">
    <source>
        <dbReference type="PIRSR" id="PIRSR001434-2"/>
    </source>
</evidence>
<dbReference type="OrthoDB" id="9805807at2"/>
<reference evidence="11" key="1">
    <citation type="submission" date="2013-11" db="EMBL/GenBank/DDBJ databases">
        <title>Symbiont-containing voluminous jelly as an extraordinary maternal gift for overwintering insect nymphs.</title>
        <authorList>
            <person name="Kaiwa N."/>
            <person name="Hosokawa T."/>
            <person name="Nikoh N."/>
            <person name="Meng X.Y."/>
            <person name="Tanahashi M."/>
            <person name="Moriyama M."/>
            <person name="Maeda T."/>
            <person name="Yamaguchi K."/>
            <person name="Shigenobu S."/>
            <person name="Ito M."/>
            <person name="Fukatsu T."/>
        </authorList>
    </citation>
    <scope>NUCLEOTIDE SEQUENCE [LARGE SCALE GENOMIC DNA]</scope>
    <source>
        <strain evidence="11">UwTKB</strain>
    </source>
</reference>
<dbReference type="NCBIfam" id="NF005990">
    <property type="entry name" value="PRK08114.1"/>
    <property type="match status" value="1"/>
</dbReference>
<evidence type="ECO:0000256" key="3">
    <source>
        <dbReference type="ARBA" id="ARBA00022898"/>
    </source>
</evidence>
<dbReference type="EMBL" id="AP014521">
    <property type="protein sequence ID" value="BAP58560.1"/>
    <property type="molecule type" value="Genomic_DNA"/>
</dbReference>
<dbReference type="FunFam" id="3.90.1150.10:FF:000058">
    <property type="entry name" value="Cystathionine beta-lyase"/>
    <property type="match status" value="1"/>
</dbReference>
<dbReference type="PROSITE" id="PS00868">
    <property type="entry name" value="CYS_MET_METAB_PP"/>
    <property type="match status" value="1"/>
</dbReference>
<dbReference type="Pfam" id="PF01053">
    <property type="entry name" value="Cys_Met_Meta_PP"/>
    <property type="match status" value="1"/>
</dbReference>
<dbReference type="STRING" id="1410383.TGUWTKB_3200"/>
<dbReference type="HOGENOM" id="CLU_018986_5_1_6"/>
<dbReference type="PANTHER" id="PTHR43500:SF1">
    <property type="entry name" value="CYSTATHIONINE BETA-LYASE-RELATED"/>
    <property type="match status" value="1"/>
</dbReference>
<evidence type="ECO:0000256" key="6">
    <source>
        <dbReference type="ARBA" id="ARBA00047517"/>
    </source>
</evidence>
<proteinExistence type="inferred from homology"/>
<dbReference type="Gene3D" id="3.90.1150.10">
    <property type="entry name" value="Aspartate Aminotransferase, domain 1"/>
    <property type="match status" value="1"/>
</dbReference>
<comment type="similarity">
    <text evidence="2 9">Belongs to the trans-sulfuration enzymes family.</text>
</comment>
<dbReference type="Proteomes" id="UP000031627">
    <property type="component" value="Chromosome"/>
</dbReference>
<feature type="modified residue" description="N6-(pyridoxal phosphate)lysine" evidence="8">
    <location>
        <position position="210"/>
    </location>
</feature>
<dbReference type="Gene3D" id="3.40.640.10">
    <property type="entry name" value="Type I PLP-dependent aspartate aminotransferase-like (Major domain)"/>
    <property type="match status" value="1"/>
</dbReference>
<accession>A0A090ARV8</accession>
<dbReference type="GO" id="GO:0019346">
    <property type="term" value="P:transsulfuration"/>
    <property type="evidence" value="ECO:0007669"/>
    <property type="project" value="InterPro"/>
</dbReference>
<evidence type="ECO:0000256" key="1">
    <source>
        <dbReference type="ARBA" id="ARBA00001933"/>
    </source>
</evidence>
<dbReference type="InterPro" id="IPR015421">
    <property type="entry name" value="PyrdxlP-dep_Trfase_major"/>
</dbReference>
<dbReference type="PIRSF" id="PIRSF001434">
    <property type="entry name" value="CGS"/>
    <property type="match status" value="1"/>
</dbReference>
<dbReference type="PANTHER" id="PTHR43500">
    <property type="entry name" value="CYSTATHIONINE BETA-LYASE-RELATED"/>
    <property type="match status" value="1"/>
</dbReference>
<dbReference type="InterPro" id="IPR015422">
    <property type="entry name" value="PyrdxlP-dep_Trfase_small"/>
</dbReference>
<comment type="pathway">
    <text evidence="5">Amino-acid biosynthesis; L-methionine biosynthesis via de novo pathway; L-homocysteine from L-cystathionine: step 1/1.</text>
</comment>
<comment type="catalytic activity">
    <reaction evidence="7">
        <text>an S-substituted L-cysteine + H2O = a thiol + pyruvate + NH4(+)</text>
        <dbReference type="Rhea" id="RHEA:18121"/>
        <dbReference type="ChEBI" id="CHEBI:15361"/>
        <dbReference type="ChEBI" id="CHEBI:15377"/>
        <dbReference type="ChEBI" id="CHEBI:28938"/>
        <dbReference type="ChEBI" id="CHEBI:29256"/>
        <dbReference type="ChEBI" id="CHEBI:58717"/>
        <dbReference type="EC" id="4.4.1.13"/>
    </reaction>
</comment>
<evidence type="ECO:0000256" key="5">
    <source>
        <dbReference type="ARBA" id="ARBA00046315"/>
    </source>
</evidence>
<dbReference type="AlphaFoldDB" id="A0A090ARV8"/>
<keyword evidence="3 8" id="KW-0663">Pyridoxal phosphate</keyword>
<dbReference type="GO" id="GO:0019450">
    <property type="term" value="P:L-cysteine catabolic process to pyruvate"/>
    <property type="evidence" value="ECO:0007669"/>
    <property type="project" value="TreeGrafter"/>
</dbReference>
<dbReference type="InterPro" id="IPR006233">
    <property type="entry name" value="Cys_b_lyase_bac"/>
</dbReference>
<dbReference type="KEGG" id="sbw:TGUWTKB_3200"/>
<comment type="catalytic activity">
    <reaction evidence="6">
        <text>L,L-cystathionine + H2O = L-homocysteine + pyruvate + NH4(+)</text>
        <dbReference type="Rhea" id="RHEA:13965"/>
        <dbReference type="ChEBI" id="CHEBI:15361"/>
        <dbReference type="ChEBI" id="CHEBI:15377"/>
        <dbReference type="ChEBI" id="CHEBI:28938"/>
        <dbReference type="ChEBI" id="CHEBI:58161"/>
        <dbReference type="ChEBI" id="CHEBI:58199"/>
    </reaction>
</comment>
<keyword evidence="4 10" id="KW-0456">Lyase</keyword>
<evidence type="ECO:0000256" key="7">
    <source>
        <dbReference type="ARBA" id="ARBA00047625"/>
    </source>
</evidence>
<dbReference type="NCBIfam" id="TIGR01324">
    <property type="entry name" value="cysta_beta_ly_B"/>
    <property type="match status" value="1"/>
</dbReference>
<reference evidence="10 11" key="2">
    <citation type="journal article" date="2014" name="Curr. Biol.">
        <title>Symbiont-Supplemented Maternal Investment Underpinning Host's Ecological Adaptation.</title>
        <authorList>
            <person name="Kaiwa N."/>
            <person name="Hosokawa T."/>
            <person name="Nikoh N."/>
            <person name="Tanahashi M."/>
            <person name="Moriyama M."/>
            <person name="Meng X.Y."/>
            <person name="Maeda T."/>
            <person name="Yamaguchi K."/>
            <person name="Shigenobu S."/>
            <person name="Ito M."/>
            <person name="Fukatsu T."/>
        </authorList>
    </citation>
    <scope>NUCLEOTIDE SEQUENCE [LARGE SCALE GENOMIC DNA]</scope>
    <source>
        <strain evidence="10 11">UwTKB</strain>
    </source>
</reference>
<comment type="cofactor">
    <cofactor evidence="1 9">
        <name>pyridoxal 5'-phosphate</name>
        <dbReference type="ChEBI" id="CHEBI:597326"/>
    </cofactor>
</comment>
<evidence type="ECO:0000256" key="9">
    <source>
        <dbReference type="RuleBase" id="RU362118"/>
    </source>
</evidence>
<evidence type="ECO:0000313" key="11">
    <source>
        <dbReference type="Proteomes" id="UP000031627"/>
    </source>
</evidence>
<dbReference type="GO" id="GO:0030170">
    <property type="term" value="F:pyridoxal phosphate binding"/>
    <property type="evidence" value="ECO:0007669"/>
    <property type="project" value="InterPro"/>
</dbReference>
<evidence type="ECO:0000256" key="2">
    <source>
        <dbReference type="ARBA" id="ARBA00009077"/>
    </source>
</evidence>
<dbReference type="CDD" id="cd00614">
    <property type="entry name" value="CGS_like"/>
    <property type="match status" value="1"/>
</dbReference>
<dbReference type="FunFam" id="3.40.640.10:FF:000046">
    <property type="entry name" value="Cystathionine gamma-lyase"/>
    <property type="match status" value="1"/>
</dbReference>
<keyword evidence="11" id="KW-1185">Reference proteome</keyword>
<name>A0A090ARV8_9ENTR</name>